<dbReference type="GeneID" id="84808538"/>
<dbReference type="EMBL" id="CP022386">
    <property type="protein sequence ID" value="ATA87146.1"/>
    <property type="molecule type" value="Genomic_DNA"/>
</dbReference>
<reference evidence="8" key="1">
    <citation type="journal article" date="2017" name="Genome Announc.">
        <title>Twelve Complete Reference Genomes of Clinical Isolates in the Capnocytophaga Genus.</title>
        <authorList>
            <person name="Villarma A."/>
            <person name="Gulvik C.A."/>
            <person name="Rowe L.A."/>
            <person name="Sheth M."/>
            <person name="Juieng P."/>
            <person name="Nicholson A.C."/>
            <person name="Loparev V.N."/>
            <person name="McQuiston J.R."/>
        </authorList>
    </citation>
    <scope>NUCLEOTIDE SEQUENCE</scope>
    <source>
        <strain evidence="8">H1496</strain>
    </source>
</reference>
<protein>
    <recommendedName>
        <fullName evidence="7">UPF0056 membrane protein</fullName>
    </recommendedName>
</protein>
<evidence type="ECO:0000256" key="7">
    <source>
        <dbReference type="RuleBase" id="RU362048"/>
    </source>
</evidence>
<evidence type="ECO:0000256" key="1">
    <source>
        <dbReference type="ARBA" id="ARBA00004651"/>
    </source>
</evidence>
<keyword evidence="6 7" id="KW-0472">Membrane</keyword>
<feature type="transmembrane region" description="Helical" evidence="7">
    <location>
        <begin position="126"/>
        <end position="146"/>
    </location>
</feature>
<dbReference type="OrthoDB" id="978595at2"/>
<dbReference type="NCBIfam" id="TIGR00427">
    <property type="entry name" value="NAAT family transporter"/>
    <property type="match status" value="1"/>
</dbReference>
<evidence type="ECO:0000256" key="6">
    <source>
        <dbReference type="ARBA" id="ARBA00023136"/>
    </source>
</evidence>
<feature type="transmembrane region" description="Helical" evidence="7">
    <location>
        <begin position="101"/>
        <end position="120"/>
    </location>
</feature>
<dbReference type="PANTHER" id="PTHR33508">
    <property type="entry name" value="UPF0056 MEMBRANE PROTEIN YHCE"/>
    <property type="match status" value="1"/>
</dbReference>
<organism evidence="8 10">
    <name type="scientific">Capnocytophaga gingivalis</name>
    <dbReference type="NCBI Taxonomy" id="1017"/>
    <lineage>
        <taxon>Bacteria</taxon>
        <taxon>Pseudomonadati</taxon>
        <taxon>Bacteroidota</taxon>
        <taxon>Flavobacteriia</taxon>
        <taxon>Flavobacteriales</taxon>
        <taxon>Flavobacteriaceae</taxon>
        <taxon>Capnocytophaga</taxon>
    </lineage>
</organism>
<dbReference type="AlphaFoldDB" id="A0A250FT22"/>
<sequence length="189" mass="20852">MNLEHIAQISFKLFWIIDIIGGLPIFISLMNRFGKIQTEKAALVSACLMIIFLFAGEAMLRFLDIPLKVFAVAGAFILFIIAVEMILGVSFHKMEEANSISIVPIAFPLLAGPGVLTMILSLHSSYSSVDIVISILINVAIAYIVIKHCRRINDWMGQTGIVIANKIAGVILLALSIKMFADNWKTIFE</sequence>
<gene>
    <name evidence="8" type="ORF">CGC50_08230</name>
    <name evidence="9" type="ORF">VJJ49_04025</name>
</gene>
<feature type="transmembrane region" description="Helical" evidence="7">
    <location>
        <begin position="6"/>
        <end position="29"/>
    </location>
</feature>
<reference evidence="9 11" key="3">
    <citation type="submission" date="2023-12" db="EMBL/GenBank/DDBJ databases">
        <title>Genomic sequences of Capnocytophaga and Parvimonas strains.</title>
        <authorList>
            <person name="Watt R.M."/>
            <person name="Wang M."/>
            <person name="Yang T."/>
            <person name="Tong W.M."/>
        </authorList>
    </citation>
    <scope>NUCLEOTIDE SEQUENCE [LARGE SCALE GENOMIC DNA]</scope>
    <source>
        <strain evidence="9 11">CCUG 13156</strain>
    </source>
</reference>
<dbReference type="PANTHER" id="PTHR33508:SF1">
    <property type="entry name" value="UPF0056 MEMBRANE PROTEIN YHCE"/>
    <property type="match status" value="1"/>
</dbReference>
<evidence type="ECO:0000256" key="5">
    <source>
        <dbReference type="ARBA" id="ARBA00022989"/>
    </source>
</evidence>
<dbReference type="GO" id="GO:0005886">
    <property type="term" value="C:plasma membrane"/>
    <property type="evidence" value="ECO:0007669"/>
    <property type="project" value="UniProtKB-SubCell"/>
</dbReference>
<dbReference type="InterPro" id="IPR002771">
    <property type="entry name" value="Multi_antbiot-R_MarC"/>
</dbReference>
<evidence type="ECO:0000256" key="4">
    <source>
        <dbReference type="ARBA" id="ARBA00022692"/>
    </source>
</evidence>
<proteinExistence type="inferred from homology"/>
<evidence type="ECO:0000313" key="9">
    <source>
        <dbReference type="EMBL" id="MEB3039860.1"/>
    </source>
</evidence>
<keyword evidence="4 7" id="KW-0812">Transmembrane</keyword>
<keyword evidence="3" id="KW-1003">Cell membrane</keyword>
<dbReference type="Pfam" id="PF01914">
    <property type="entry name" value="MarC"/>
    <property type="match status" value="1"/>
</dbReference>
<accession>A0A250FT22</accession>
<keyword evidence="5 7" id="KW-1133">Transmembrane helix</keyword>
<dbReference type="Proteomes" id="UP000217250">
    <property type="component" value="Chromosome"/>
</dbReference>
<feature type="transmembrane region" description="Helical" evidence="7">
    <location>
        <begin position="69"/>
        <end position="89"/>
    </location>
</feature>
<name>A0A250FT22_9FLAO</name>
<keyword evidence="11" id="KW-1185">Reference proteome</keyword>
<reference evidence="10" key="2">
    <citation type="submission" date="2017-06" db="EMBL/GenBank/DDBJ databases">
        <title>Capnocytophaga spp. assemblies.</title>
        <authorList>
            <person name="Gulvik C.A."/>
        </authorList>
    </citation>
    <scope>NUCLEOTIDE SEQUENCE [LARGE SCALE GENOMIC DNA]</scope>
    <source>
        <strain evidence="10">H1496</strain>
    </source>
</reference>
<dbReference type="EMBL" id="JAYKBV010000004">
    <property type="protein sequence ID" value="MEB3039860.1"/>
    <property type="molecule type" value="Genomic_DNA"/>
</dbReference>
<dbReference type="RefSeq" id="WP_095910440.1">
    <property type="nucleotide sequence ID" value="NZ_CAUPXI010000013.1"/>
</dbReference>
<evidence type="ECO:0000313" key="10">
    <source>
        <dbReference type="Proteomes" id="UP000217250"/>
    </source>
</evidence>
<dbReference type="Proteomes" id="UP001324270">
    <property type="component" value="Unassembled WGS sequence"/>
</dbReference>
<evidence type="ECO:0000313" key="11">
    <source>
        <dbReference type="Proteomes" id="UP001324270"/>
    </source>
</evidence>
<evidence type="ECO:0000313" key="8">
    <source>
        <dbReference type="EMBL" id="ATA87146.1"/>
    </source>
</evidence>
<dbReference type="KEGG" id="cgh:CGC50_08230"/>
<feature type="transmembrane region" description="Helical" evidence="7">
    <location>
        <begin position="158"/>
        <end position="181"/>
    </location>
</feature>
<evidence type="ECO:0000256" key="2">
    <source>
        <dbReference type="ARBA" id="ARBA00009784"/>
    </source>
</evidence>
<evidence type="ECO:0000256" key="3">
    <source>
        <dbReference type="ARBA" id="ARBA00022475"/>
    </source>
</evidence>
<comment type="subcellular location">
    <subcellularLocation>
        <location evidence="1 7">Cell membrane</location>
        <topology evidence="1 7">Multi-pass membrane protein</topology>
    </subcellularLocation>
</comment>
<feature type="transmembrane region" description="Helical" evidence="7">
    <location>
        <begin position="41"/>
        <end position="63"/>
    </location>
</feature>
<comment type="similarity">
    <text evidence="2 7">Belongs to the UPF0056 (MarC) family.</text>
</comment>